<sequence length="270" mass="29025">MPSIRGKITSAGALVIVLLISGCAAATDTAGAITLPPSDGLFDYQLGGGYDPGEDVTVVTRDSTDEPADGRYSICYVNGFQTQPGAEWPEALILQDANGTPVADPGWPDEYLLDISTPEKRTEAAAQQGAIIERCADSGFQAVEFDNLDSWTRSEGALTEADAVAFATVLVDTAHDQGLAASQKNSAEMTAVGKNDIGFDFVTVEECDLFDECDEFMRAYGEQVFDIEYTDDFRGTFAEVCARAATPARTILRDRDLVTPDNPAYVYEHC</sequence>
<organism evidence="3 4">
    <name type="scientific">Microbacterium halimionae</name>
    <dbReference type="NCBI Taxonomy" id="1526413"/>
    <lineage>
        <taxon>Bacteria</taxon>
        <taxon>Bacillati</taxon>
        <taxon>Actinomycetota</taxon>
        <taxon>Actinomycetes</taxon>
        <taxon>Micrococcales</taxon>
        <taxon>Microbacteriaceae</taxon>
        <taxon>Microbacterium</taxon>
    </lineage>
</organism>
<dbReference type="Proteomes" id="UP000526083">
    <property type="component" value="Unassembled WGS sequence"/>
</dbReference>
<keyword evidence="4" id="KW-1185">Reference proteome</keyword>
<dbReference type="SUPFAM" id="SSF51445">
    <property type="entry name" value="(Trans)glycosidases"/>
    <property type="match status" value="1"/>
</dbReference>
<feature type="chain" id="PRO_5038362212" description="Glycoside-hydrolase family GH114 TIM-barrel domain-containing protein" evidence="1">
    <location>
        <begin position="27"/>
        <end position="270"/>
    </location>
</feature>
<name>A0A7W3JQR4_9MICO</name>
<dbReference type="RefSeq" id="WP_310734891.1">
    <property type="nucleotide sequence ID" value="NZ_JAAOZB010000001.1"/>
</dbReference>
<evidence type="ECO:0000259" key="2">
    <source>
        <dbReference type="Pfam" id="PF03537"/>
    </source>
</evidence>
<accession>A0A7W3JQR4</accession>
<dbReference type="PANTHER" id="PTHR35273">
    <property type="entry name" value="ALPHA-1,4 POLYGALACTOSAMINIDASE, PUTATIVE (AFU_ORTHOLOGUE AFUA_3G07890)-RELATED"/>
    <property type="match status" value="1"/>
</dbReference>
<reference evidence="3 4" key="1">
    <citation type="submission" date="2020-07" db="EMBL/GenBank/DDBJ databases">
        <title>Sequencing the genomes of 1000 actinobacteria strains.</title>
        <authorList>
            <person name="Klenk H.-P."/>
        </authorList>
    </citation>
    <scope>NUCLEOTIDE SEQUENCE [LARGE SCALE GENOMIC DNA]</scope>
    <source>
        <strain evidence="3 4">DSM 27576</strain>
    </source>
</reference>
<dbReference type="PROSITE" id="PS51257">
    <property type="entry name" value="PROKAR_LIPOPROTEIN"/>
    <property type="match status" value="1"/>
</dbReference>
<evidence type="ECO:0000313" key="3">
    <source>
        <dbReference type="EMBL" id="MBA8817270.1"/>
    </source>
</evidence>
<dbReference type="Gene3D" id="3.20.20.70">
    <property type="entry name" value="Aldolase class I"/>
    <property type="match status" value="1"/>
</dbReference>
<dbReference type="InterPro" id="IPR004352">
    <property type="entry name" value="GH114_TIM-barrel"/>
</dbReference>
<dbReference type="PANTHER" id="PTHR35273:SF2">
    <property type="entry name" value="ALPHA-GALACTOSIDASE"/>
    <property type="match status" value="1"/>
</dbReference>
<dbReference type="EMBL" id="JACGWY010000005">
    <property type="protein sequence ID" value="MBA8817270.1"/>
    <property type="molecule type" value="Genomic_DNA"/>
</dbReference>
<evidence type="ECO:0000313" key="4">
    <source>
        <dbReference type="Proteomes" id="UP000526083"/>
    </source>
</evidence>
<dbReference type="AlphaFoldDB" id="A0A7W3JQR4"/>
<keyword evidence="1" id="KW-0732">Signal</keyword>
<proteinExistence type="predicted"/>
<protein>
    <recommendedName>
        <fullName evidence="2">Glycoside-hydrolase family GH114 TIM-barrel domain-containing protein</fullName>
    </recommendedName>
</protein>
<comment type="caution">
    <text evidence="3">The sequence shown here is derived from an EMBL/GenBank/DDBJ whole genome shotgun (WGS) entry which is preliminary data.</text>
</comment>
<feature type="signal peptide" evidence="1">
    <location>
        <begin position="1"/>
        <end position="26"/>
    </location>
</feature>
<evidence type="ECO:0000256" key="1">
    <source>
        <dbReference type="SAM" id="SignalP"/>
    </source>
</evidence>
<feature type="domain" description="Glycoside-hydrolase family GH114 TIM-barrel" evidence="2">
    <location>
        <begin position="42"/>
        <end position="258"/>
    </location>
</feature>
<dbReference type="Pfam" id="PF03537">
    <property type="entry name" value="Glyco_hydro_114"/>
    <property type="match status" value="1"/>
</dbReference>
<dbReference type="InterPro" id="IPR013785">
    <property type="entry name" value="Aldolase_TIM"/>
</dbReference>
<gene>
    <name evidence="3" type="ORF">FHX48_002368</name>
</gene>
<dbReference type="InterPro" id="IPR017853">
    <property type="entry name" value="GH"/>
</dbReference>